<name>D1QVD8_9BACT</name>
<dbReference type="STRING" id="649760.HMPREF0971_02916"/>
<evidence type="ECO:0000313" key="1">
    <source>
        <dbReference type="EMBL" id="EFB30659.1"/>
    </source>
</evidence>
<protein>
    <submittedName>
        <fullName evidence="1">Uncharacterized protein</fullName>
    </submittedName>
</protein>
<gene>
    <name evidence="1" type="ORF">HMPREF0971_02916</name>
</gene>
<evidence type="ECO:0000313" key="2">
    <source>
        <dbReference type="Proteomes" id="UP000004079"/>
    </source>
</evidence>
<proteinExistence type="predicted"/>
<sequence>MKECKILSNRKERMRKDLYSSPLNSCCVIQVRLCCNFMQNTR</sequence>
<organism evidence="1 2">
    <name type="scientific">Segatella oris F0302</name>
    <dbReference type="NCBI Taxonomy" id="649760"/>
    <lineage>
        <taxon>Bacteria</taxon>
        <taxon>Pseudomonadati</taxon>
        <taxon>Bacteroidota</taxon>
        <taxon>Bacteroidia</taxon>
        <taxon>Bacteroidales</taxon>
        <taxon>Prevotellaceae</taxon>
        <taxon>Segatella</taxon>
    </lineage>
</organism>
<comment type="caution">
    <text evidence="1">The sequence shown here is derived from an EMBL/GenBank/DDBJ whole genome shotgun (WGS) entry which is preliminary data.</text>
</comment>
<dbReference type="AlphaFoldDB" id="D1QVD8"/>
<reference evidence="1 2" key="1">
    <citation type="submission" date="2009-11" db="EMBL/GenBank/DDBJ databases">
        <authorList>
            <person name="Weinstock G."/>
            <person name="Sodergren E."/>
            <person name="Clifton S."/>
            <person name="Fulton L."/>
            <person name="Fulton B."/>
            <person name="Courtney L."/>
            <person name="Fronick C."/>
            <person name="Harrison M."/>
            <person name="Strong C."/>
            <person name="Farmer C."/>
            <person name="Delahaunty K."/>
            <person name="Markovic C."/>
            <person name="Hall O."/>
            <person name="Minx P."/>
            <person name="Tomlinson C."/>
            <person name="Mitreva M."/>
            <person name="Nelson J."/>
            <person name="Hou S."/>
            <person name="Wollam A."/>
            <person name="Pepin K.H."/>
            <person name="Johnson M."/>
            <person name="Bhonagiri V."/>
            <person name="Nash W.E."/>
            <person name="Warren W."/>
            <person name="Chinwalla A."/>
            <person name="Mardis E.R."/>
            <person name="Wilson R.K."/>
        </authorList>
    </citation>
    <scope>NUCLEOTIDE SEQUENCE [LARGE SCALE GENOMIC DNA]</scope>
    <source>
        <strain evidence="1 2">F0302</strain>
    </source>
</reference>
<accession>D1QVD8</accession>
<dbReference type="HOGENOM" id="CLU_3255894_0_0_10"/>
<dbReference type="EMBL" id="ACUZ02000056">
    <property type="protein sequence ID" value="EFB30659.1"/>
    <property type="molecule type" value="Genomic_DNA"/>
</dbReference>
<dbReference type="Proteomes" id="UP000004079">
    <property type="component" value="Unassembled WGS sequence"/>
</dbReference>